<dbReference type="EMBL" id="KV878888">
    <property type="protein sequence ID" value="OJJ89164.1"/>
    <property type="molecule type" value="Genomic_DNA"/>
</dbReference>
<evidence type="ECO:0000256" key="1">
    <source>
        <dbReference type="ARBA" id="ARBA00006484"/>
    </source>
</evidence>
<dbReference type="SUPFAM" id="SSF51735">
    <property type="entry name" value="NAD(P)-binding Rossmann-fold domains"/>
    <property type="match status" value="1"/>
</dbReference>
<evidence type="ECO:0000256" key="2">
    <source>
        <dbReference type="ARBA" id="ARBA00022857"/>
    </source>
</evidence>
<name>A0A1L9VZ12_ASPGL</name>
<dbReference type="GeneID" id="34460249"/>
<reference evidence="5" key="1">
    <citation type="journal article" date="2017" name="Genome Biol.">
        <title>Comparative genomics reveals high biological diversity and specific adaptations in the industrially and medically important fungal genus Aspergillus.</title>
        <authorList>
            <person name="de Vries R.P."/>
            <person name="Riley R."/>
            <person name="Wiebenga A."/>
            <person name="Aguilar-Osorio G."/>
            <person name="Amillis S."/>
            <person name="Uchima C.A."/>
            <person name="Anderluh G."/>
            <person name="Asadollahi M."/>
            <person name="Askin M."/>
            <person name="Barry K."/>
            <person name="Battaglia E."/>
            <person name="Bayram O."/>
            <person name="Benocci T."/>
            <person name="Braus-Stromeyer S.A."/>
            <person name="Caldana C."/>
            <person name="Canovas D."/>
            <person name="Cerqueira G.C."/>
            <person name="Chen F."/>
            <person name="Chen W."/>
            <person name="Choi C."/>
            <person name="Clum A."/>
            <person name="Dos Santos R.A."/>
            <person name="Damasio A.R."/>
            <person name="Diallinas G."/>
            <person name="Emri T."/>
            <person name="Fekete E."/>
            <person name="Flipphi M."/>
            <person name="Freyberg S."/>
            <person name="Gallo A."/>
            <person name="Gournas C."/>
            <person name="Habgood R."/>
            <person name="Hainaut M."/>
            <person name="Harispe M.L."/>
            <person name="Henrissat B."/>
            <person name="Hilden K.S."/>
            <person name="Hope R."/>
            <person name="Hossain A."/>
            <person name="Karabika E."/>
            <person name="Karaffa L."/>
            <person name="Karanyi Z."/>
            <person name="Krasevec N."/>
            <person name="Kuo A."/>
            <person name="Kusch H."/>
            <person name="LaButti K."/>
            <person name="Lagendijk E.L."/>
            <person name="Lapidus A."/>
            <person name="Levasseur A."/>
            <person name="Lindquist E."/>
            <person name="Lipzen A."/>
            <person name="Logrieco A.F."/>
            <person name="MacCabe A."/>
            <person name="Maekelae M.R."/>
            <person name="Malavazi I."/>
            <person name="Melin P."/>
            <person name="Meyer V."/>
            <person name="Mielnichuk N."/>
            <person name="Miskei M."/>
            <person name="Molnar A.P."/>
            <person name="Mule G."/>
            <person name="Ngan C.Y."/>
            <person name="Orejas M."/>
            <person name="Orosz E."/>
            <person name="Ouedraogo J.P."/>
            <person name="Overkamp K.M."/>
            <person name="Park H.-S."/>
            <person name="Perrone G."/>
            <person name="Piumi F."/>
            <person name="Punt P.J."/>
            <person name="Ram A.F."/>
            <person name="Ramon A."/>
            <person name="Rauscher S."/>
            <person name="Record E."/>
            <person name="Riano-Pachon D.M."/>
            <person name="Robert V."/>
            <person name="Roehrig J."/>
            <person name="Ruller R."/>
            <person name="Salamov A."/>
            <person name="Salih N.S."/>
            <person name="Samson R.A."/>
            <person name="Sandor E."/>
            <person name="Sanguinetti M."/>
            <person name="Schuetze T."/>
            <person name="Sepcic K."/>
            <person name="Shelest E."/>
            <person name="Sherlock G."/>
            <person name="Sophianopoulou V."/>
            <person name="Squina F.M."/>
            <person name="Sun H."/>
            <person name="Susca A."/>
            <person name="Todd R.B."/>
            <person name="Tsang A."/>
            <person name="Unkles S.E."/>
            <person name="van de Wiele N."/>
            <person name="van Rossen-Uffink D."/>
            <person name="Oliveira J.V."/>
            <person name="Vesth T.C."/>
            <person name="Visser J."/>
            <person name="Yu J.-H."/>
            <person name="Zhou M."/>
            <person name="Andersen M.R."/>
            <person name="Archer D.B."/>
            <person name="Baker S.E."/>
            <person name="Benoit I."/>
            <person name="Brakhage A.A."/>
            <person name="Braus G.H."/>
            <person name="Fischer R."/>
            <person name="Frisvad J.C."/>
            <person name="Goldman G.H."/>
            <person name="Houbraken J."/>
            <person name="Oakley B."/>
            <person name="Pocsi I."/>
            <person name="Scazzocchio C."/>
            <person name="Seiboth B."/>
            <person name="vanKuyk P.A."/>
            <person name="Wortman J."/>
            <person name="Dyer P.S."/>
            <person name="Grigoriev I.V."/>
        </authorList>
    </citation>
    <scope>NUCLEOTIDE SEQUENCE [LARGE SCALE GENOMIC DNA]</scope>
    <source>
        <strain evidence="5">CBS 516.65</strain>
    </source>
</reference>
<accession>A0A1L9VZ12</accession>
<evidence type="ECO:0000313" key="5">
    <source>
        <dbReference type="Proteomes" id="UP000184300"/>
    </source>
</evidence>
<dbReference type="PRINTS" id="PR00081">
    <property type="entry name" value="GDHRDH"/>
</dbReference>
<comment type="similarity">
    <text evidence="1">Belongs to the short-chain dehydrogenases/reductases (SDR) family.</text>
</comment>
<dbReference type="PANTHER" id="PTHR24320">
    <property type="entry name" value="RETINOL DEHYDROGENASE"/>
    <property type="match status" value="1"/>
</dbReference>
<gene>
    <name evidence="4" type="ORF">ASPGLDRAFT_30889</name>
</gene>
<protein>
    <recommendedName>
        <fullName evidence="6">Short-chain dehydrogenase</fullName>
    </recommendedName>
</protein>
<evidence type="ECO:0008006" key="6">
    <source>
        <dbReference type="Google" id="ProtNLM"/>
    </source>
</evidence>
<dbReference type="GO" id="GO:0016491">
    <property type="term" value="F:oxidoreductase activity"/>
    <property type="evidence" value="ECO:0007669"/>
    <property type="project" value="UniProtKB-KW"/>
</dbReference>
<dbReference type="OrthoDB" id="191139at2759"/>
<dbReference type="PANTHER" id="PTHR24320:SF283">
    <property type="entry name" value="RETINOL DEHYDROGENASE 11"/>
    <property type="match status" value="1"/>
</dbReference>
<dbReference type="InterPro" id="IPR036291">
    <property type="entry name" value="NAD(P)-bd_dom_sf"/>
</dbReference>
<evidence type="ECO:0000313" key="4">
    <source>
        <dbReference type="EMBL" id="OJJ89164.1"/>
    </source>
</evidence>
<dbReference type="RefSeq" id="XP_022405826.1">
    <property type="nucleotide sequence ID" value="XM_022543988.1"/>
</dbReference>
<organism evidence="4 5">
    <name type="scientific">Aspergillus glaucus CBS 516.65</name>
    <dbReference type="NCBI Taxonomy" id="1160497"/>
    <lineage>
        <taxon>Eukaryota</taxon>
        <taxon>Fungi</taxon>
        <taxon>Dikarya</taxon>
        <taxon>Ascomycota</taxon>
        <taxon>Pezizomycotina</taxon>
        <taxon>Eurotiomycetes</taxon>
        <taxon>Eurotiomycetidae</taxon>
        <taxon>Eurotiales</taxon>
        <taxon>Aspergillaceae</taxon>
        <taxon>Aspergillus</taxon>
        <taxon>Aspergillus subgen. Aspergillus</taxon>
    </lineage>
</organism>
<evidence type="ECO:0000256" key="3">
    <source>
        <dbReference type="ARBA" id="ARBA00023002"/>
    </source>
</evidence>
<dbReference type="Proteomes" id="UP000184300">
    <property type="component" value="Unassembled WGS sequence"/>
</dbReference>
<sequence length="326" mass="35872">MTPYNADTTATQLVNDYASLIKDKVVLTTGVSPNSLGGFFVQAIAKAKPSYLILAARNPSKAQQTSQEIIAAEPEVKIRTLQLDLGSFKSVCEAAEKVKSWNDIPIIDVLVNNAGIMAPDYQISEDGFESQLATNHLGPFLFTNLIMSKVLASQNPRVVMVSSDGHRLNPIRFDDYNFDSGKTHNKWYAYGQSKTANMLMAISLAEKLGTKHNLLTFSLHPGVIWTNLADHLDMDTGFDGLRAADKTLGNREGWGEFKAKSLDQGVATHVYAAFDPRLKAHNGSYLIDCRIGDPLSDTIKPWATSSLEAKKLWNLSEKLVGQEFAY</sequence>
<dbReference type="AlphaFoldDB" id="A0A1L9VZ12"/>
<dbReference type="VEuPathDB" id="FungiDB:ASPGLDRAFT_30889"/>
<keyword evidence="5" id="KW-1185">Reference proteome</keyword>
<keyword evidence="3" id="KW-0560">Oxidoreductase</keyword>
<dbReference type="InterPro" id="IPR002347">
    <property type="entry name" value="SDR_fam"/>
</dbReference>
<dbReference type="Pfam" id="PF00106">
    <property type="entry name" value="adh_short"/>
    <property type="match status" value="1"/>
</dbReference>
<dbReference type="Gene3D" id="3.40.50.720">
    <property type="entry name" value="NAD(P)-binding Rossmann-like Domain"/>
    <property type="match status" value="1"/>
</dbReference>
<proteinExistence type="inferred from homology"/>
<keyword evidence="2" id="KW-0521">NADP</keyword>
<dbReference type="STRING" id="1160497.A0A1L9VZ12"/>